<dbReference type="PANTHER" id="PTHR41774">
    <property type="match status" value="1"/>
</dbReference>
<dbReference type="EMBL" id="FOES01000003">
    <property type="protein sequence ID" value="SEP79211.1"/>
    <property type="molecule type" value="Genomic_DNA"/>
</dbReference>
<protein>
    <recommendedName>
        <fullName evidence="3">Divalent cation tolerance protein</fullName>
    </recommendedName>
</protein>
<keyword evidence="2" id="KW-1185">Reference proteome</keyword>
<reference evidence="1 2" key="1">
    <citation type="submission" date="2016-10" db="EMBL/GenBank/DDBJ databases">
        <authorList>
            <person name="de Groot N.N."/>
        </authorList>
    </citation>
    <scope>NUCLEOTIDE SEQUENCE [LARGE SCALE GENOMIC DNA]</scope>
    <source>
        <strain evidence="1 2">DSM 21633</strain>
    </source>
</reference>
<dbReference type="SUPFAM" id="SSF102705">
    <property type="entry name" value="NIF3 (NGG1p interacting factor 3)-like"/>
    <property type="match status" value="1"/>
</dbReference>
<evidence type="ECO:0008006" key="3">
    <source>
        <dbReference type="Google" id="ProtNLM"/>
    </source>
</evidence>
<evidence type="ECO:0000313" key="2">
    <source>
        <dbReference type="Proteomes" id="UP000199427"/>
    </source>
</evidence>
<gene>
    <name evidence="1" type="ORF">SAMN05216362_10326</name>
</gene>
<evidence type="ECO:0000313" key="1">
    <source>
        <dbReference type="EMBL" id="SEP79211.1"/>
    </source>
</evidence>
<dbReference type="PANTHER" id="PTHR41774:SF1">
    <property type="entry name" value="NGG1P INTERACTING FACTOR NIF3"/>
    <property type="match status" value="1"/>
</dbReference>
<dbReference type="InterPro" id="IPR036069">
    <property type="entry name" value="DUF34/NIF3_sf"/>
</dbReference>
<dbReference type="RefSeq" id="WP_091772439.1">
    <property type="nucleotide sequence ID" value="NZ_CAESCL010000046.1"/>
</dbReference>
<name>A0A1H9ARQ8_9BACI</name>
<dbReference type="Gene3D" id="3.30.70.120">
    <property type="match status" value="1"/>
</dbReference>
<organism evidence="1 2">
    <name type="scientific">Piscibacillus halophilus</name>
    <dbReference type="NCBI Taxonomy" id="571933"/>
    <lineage>
        <taxon>Bacteria</taxon>
        <taxon>Bacillati</taxon>
        <taxon>Bacillota</taxon>
        <taxon>Bacilli</taxon>
        <taxon>Bacillales</taxon>
        <taxon>Bacillaceae</taxon>
        <taxon>Piscibacillus</taxon>
    </lineage>
</organism>
<dbReference type="Proteomes" id="UP000199427">
    <property type="component" value="Unassembled WGS sequence"/>
</dbReference>
<proteinExistence type="predicted"/>
<sequence length="106" mass="12434">MNFNYVKIEVLVPEEYIEKLRNNLNDQGFLKVGNYDHVISFTEVKGYWRPLENSNPYNGDIGDISFGTECKMEFKCLYENMEQAKQIIKSVHPYEEPVINILPLLN</sequence>
<dbReference type="OrthoDB" id="1690807at2"/>
<accession>A0A1H9ARQ8</accession>
<dbReference type="AlphaFoldDB" id="A0A1H9ARQ8"/>
<dbReference type="InterPro" id="IPR015867">
    <property type="entry name" value="N-reg_PII/ATP_PRibTrfase_C"/>
</dbReference>
<dbReference type="STRING" id="571933.SAMN05216362_10326"/>